<evidence type="ECO:0000313" key="2">
    <source>
        <dbReference type="Proteomes" id="UP001152747"/>
    </source>
</evidence>
<evidence type="ECO:0000313" key="1">
    <source>
        <dbReference type="EMBL" id="CAI5443388.1"/>
    </source>
</evidence>
<reference evidence="1" key="1">
    <citation type="submission" date="2022-11" db="EMBL/GenBank/DDBJ databases">
        <authorList>
            <person name="Kikuchi T."/>
        </authorList>
    </citation>
    <scope>NUCLEOTIDE SEQUENCE</scope>
    <source>
        <strain evidence="1">PS1010</strain>
    </source>
</reference>
<accession>A0A9P1IEI2</accession>
<keyword evidence="2" id="KW-1185">Reference proteome</keyword>
<dbReference type="AlphaFoldDB" id="A0A9P1IEI2"/>
<dbReference type="EMBL" id="CANHGI010000002">
    <property type="protein sequence ID" value="CAI5443388.1"/>
    <property type="molecule type" value="Genomic_DNA"/>
</dbReference>
<name>A0A9P1IEI2_9PELO</name>
<protein>
    <recommendedName>
        <fullName evidence="3">F-box domain-containing protein</fullName>
    </recommendedName>
</protein>
<evidence type="ECO:0008006" key="3">
    <source>
        <dbReference type="Google" id="ProtNLM"/>
    </source>
</evidence>
<gene>
    <name evidence="1" type="ORF">CAMP_LOCUS6025</name>
</gene>
<proteinExistence type="predicted"/>
<organism evidence="1 2">
    <name type="scientific">Caenorhabditis angaria</name>
    <dbReference type="NCBI Taxonomy" id="860376"/>
    <lineage>
        <taxon>Eukaryota</taxon>
        <taxon>Metazoa</taxon>
        <taxon>Ecdysozoa</taxon>
        <taxon>Nematoda</taxon>
        <taxon>Chromadorea</taxon>
        <taxon>Rhabditida</taxon>
        <taxon>Rhabditina</taxon>
        <taxon>Rhabditomorpha</taxon>
        <taxon>Rhabditoidea</taxon>
        <taxon>Rhabditidae</taxon>
        <taxon>Peloderinae</taxon>
        <taxon>Caenorhabditis</taxon>
    </lineage>
</organism>
<sequence length="344" mass="40732">MGSCFSRKECQKQIEIIVKIEPKENSGVEIIENIELKEYSGGIGWFDLPYEMRRLIIDLMDLKTRSQFAQCSEDCYEEVLESRNYIDLIQISDVFQEEKRIICILVEGKDEEFVFLIKESTGNTEVQWLYDDELVIEKHFENQTSIQVLSLYFDDLLRKNSRSLQSVWVFIDDFPYHKTSICNLQNQKLKQLALFKNKHGIDPISSGFVDLHTISRFHELLDIPNLQLDYFLKTKAKYSTLNNPIFSLLDFDVFLRRILIEEVLDENVATIKIRLKEVQKMYGIYSIDSMVIVVIIMKYTDENFEAFNETGKRYEFSRRSTKWANRKHFMVLENDSFRYLSVLV</sequence>
<comment type="caution">
    <text evidence="1">The sequence shown here is derived from an EMBL/GenBank/DDBJ whole genome shotgun (WGS) entry which is preliminary data.</text>
</comment>
<dbReference type="Proteomes" id="UP001152747">
    <property type="component" value="Unassembled WGS sequence"/>
</dbReference>